<dbReference type="InterPro" id="IPR000086">
    <property type="entry name" value="NUDIX_hydrolase_dom"/>
</dbReference>
<evidence type="ECO:0000256" key="5">
    <source>
        <dbReference type="ARBA" id="ARBA00022842"/>
    </source>
</evidence>
<evidence type="ECO:0000313" key="8">
    <source>
        <dbReference type="EMBL" id="UYM07764.1"/>
    </source>
</evidence>
<evidence type="ECO:0000256" key="6">
    <source>
        <dbReference type="ARBA" id="ARBA00023211"/>
    </source>
</evidence>
<evidence type="ECO:0000256" key="4">
    <source>
        <dbReference type="ARBA" id="ARBA00022801"/>
    </source>
</evidence>
<feature type="domain" description="Nudix hydrolase" evidence="7">
    <location>
        <begin position="53"/>
        <end position="188"/>
    </location>
</feature>
<comment type="cofactor">
    <cofactor evidence="1">
        <name>Mn(2+)</name>
        <dbReference type="ChEBI" id="CHEBI:29035"/>
    </cofactor>
</comment>
<organism evidence="8 9">
    <name type="scientific">Solicola gregarius</name>
    <dbReference type="NCBI Taxonomy" id="2908642"/>
    <lineage>
        <taxon>Bacteria</taxon>
        <taxon>Bacillati</taxon>
        <taxon>Actinomycetota</taxon>
        <taxon>Actinomycetes</taxon>
        <taxon>Propionibacteriales</taxon>
        <taxon>Nocardioidaceae</taxon>
        <taxon>Solicola</taxon>
    </lineage>
</organism>
<evidence type="ECO:0000256" key="1">
    <source>
        <dbReference type="ARBA" id="ARBA00001936"/>
    </source>
</evidence>
<dbReference type="KEGG" id="sgrg:L0C25_12055"/>
<dbReference type="GO" id="GO:0010945">
    <property type="term" value="F:coenzyme A diphosphatase activity"/>
    <property type="evidence" value="ECO:0007669"/>
    <property type="project" value="InterPro"/>
</dbReference>
<dbReference type="EMBL" id="CP094970">
    <property type="protein sequence ID" value="UYM07764.1"/>
    <property type="molecule type" value="Genomic_DNA"/>
</dbReference>
<name>A0AA46TLZ3_9ACTN</name>
<keyword evidence="3" id="KW-0479">Metal-binding</keyword>
<dbReference type="GO" id="GO:0046872">
    <property type="term" value="F:metal ion binding"/>
    <property type="evidence" value="ECO:0007669"/>
    <property type="project" value="UniProtKB-KW"/>
</dbReference>
<evidence type="ECO:0000313" key="9">
    <source>
        <dbReference type="Proteomes" id="UP001164390"/>
    </source>
</evidence>
<dbReference type="RefSeq" id="WP_271636738.1">
    <property type="nucleotide sequence ID" value="NZ_CP094970.1"/>
</dbReference>
<proteinExistence type="predicted"/>
<keyword evidence="6" id="KW-0464">Manganese</keyword>
<sequence>MHDDARGREAPGSSASGAGAYAELPEWLRPVAVGLDGVTSTTLSPRIPRPPRSARRAAVLMLFGEGDAGPDLLITERAHTLRSHPGQLSFPGGRVDPGDRDQVDTAMREAYEEVGLDPAGVTVIGSLPELWLPPSNSSVTTIVAWWRMPSPVGVVDEREVASVHRVPLAHLLDPANRFTVRLSGGWKGPAFDVGDGLVLWGFTAGIVSRLFEHVGWEREWDHSRVRPRPHSPASDGS</sequence>
<dbReference type="PROSITE" id="PS51462">
    <property type="entry name" value="NUDIX"/>
    <property type="match status" value="1"/>
</dbReference>
<dbReference type="PANTHER" id="PTHR12992:SF11">
    <property type="entry name" value="MITOCHONDRIAL COENZYME A DIPHOSPHATASE NUDT8"/>
    <property type="match status" value="1"/>
</dbReference>
<gene>
    <name evidence="8" type="ORF">L0C25_12055</name>
</gene>
<dbReference type="Proteomes" id="UP001164390">
    <property type="component" value="Chromosome"/>
</dbReference>
<dbReference type="InterPro" id="IPR045121">
    <property type="entry name" value="CoAse"/>
</dbReference>
<keyword evidence="4" id="KW-0378">Hydrolase</keyword>
<evidence type="ECO:0000256" key="2">
    <source>
        <dbReference type="ARBA" id="ARBA00001946"/>
    </source>
</evidence>
<dbReference type="InterPro" id="IPR015797">
    <property type="entry name" value="NUDIX_hydrolase-like_dom_sf"/>
</dbReference>
<dbReference type="AlphaFoldDB" id="A0AA46TLZ3"/>
<dbReference type="CDD" id="cd03426">
    <property type="entry name" value="NUDIX_CoAse_Nudt7"/>
    <property type="match status" value="1"/>
</dbReference>
<protein>
    <submittedName>
        <fullName evidence="8">CoA pyrophosphatase</fullName>
    </submittedName>
</protein>
<dbReference type="SUPFAM" id="SSF55811">
    <property type="entry name" value="Nudix"/>
    <property type="match status" value="1"/>
</dbReference>
<keyword evidence="9" id="KW-1185">Reference proteome</keyword>
<evidence type="ECO:0000256" key="3">
    <source>
        <dbReference type="ARBA" id="ARBA00022723"/>
    </source>
</evidence>
<reference evidence="8" key="1">
    <citation type="submission" date="2022-01" db="EMBL/GenBank/DDBJ databases">
        <title>Nocardioidaceae gen. sp. A5X3R13.</title>
        <authorList>
            <person name="Lopez Marin M.A."/>
            <person name="Uhlik O."/>
        </authorList>
    </citation>
    <scope>NUCLEOTIDE SEQUENCE</scope>
    <source>
        <strain evidence="8">A5X3R13</strain>
    </source>
</reference>
<dbReference type="Gene3D" id="3.90.79.10">
    <property type="entry name" value="Nucleoside Triphosphate Pyrophosphohydrolase"/>
    <property type="match status" value="1"/>
</dbReference>
<evidence type="ECO:0000259" key="7">
    <source>
        <dbReference type="PROSITE" id="PS51462"/>
    </source>
</evidence>
<comment type="cofactor">
    <cofactor evidence="2">
        <name>Mg(2+)</name>
        <dbReference type="ChEBI" id="CHEBI:18420"/>
    </cofactor>
</comment>
<accession>A0AA46TLZ3</accession>
<dbReference type="PANTHER" id="PTHR12992">
    <property type="entry name" value="NUDIX HYDROLASE"/>
    <property type="match status" value="1"/>
</dbReference>
<dbReference type="Pfam" id="PF00293">
    <property type="entry name" value="NUDIX"/>
    <property type="match status" value="1"/>
</dbReference>
<keyword evidence="5" id="KW-0460">Magnesium</keyword>